<evidence type="ECO:0000256" key="4">
    <source>
        <dbReference type="ARBA" id="ARBA00022679"/>
    </source>
</evidence>
<dbReference type="EC" id="2.4.-.-" evidence="8"/>
<evidence type="ECO:0000259" key="7">
    <source>
        <dbReference type="Pfam" id="PF02709"/>
    </source>
</evidence>
<dbReference type="InterPro" id="IPR001173">
    <property type="entry name" value="Glyco_trans_2-like"/>
</dbReference>
<evidence type="ECO:0000256" key="2">
    <source>
        <dbReference type="ARBA" id="ARBA00006739"/>
    </source>
</evidence>
<dbReference type="Pfam" id="PF02709">
    <property type="entry name" value="Glyco_transf_7C"/>
    <property type="match status" value="1"/>
</dbReference>
<keyword evidence="3 8" id="KW-0328">Glycosyltransferase</keyword>
<feature type="region of interest" description="Disordered" evidence="5">
    <location>
        <begin position="409"/>
        <end position="438"/>
    </location>
</feature>
<name>A0ABT8ERR7_9ACTN</name>
<evidence type="ECO:0000313" key="8">
    <source>
        <dbReference type="EMBL" id="MDN4160817.1"/>
    </source>
</evidence>
<feature type="region of interest" description="Disordered" evidence="5">
    <location>
        <begin position="1"/>
        <end position="28"/>
    </location>
</feature>
<evidence type="ECO:0000256" key="1">
    <source>
        <dbReference type="ARBA" id="ARBA00004776"/>
    </source>
</evidence>
<dbReference type="SUPFAM" id="SSF53448">
    <property type="entry name" value="Nucleotide-diphospho-sugar transferases"/>
    <property type="match status" value="1"/>
</dbReference>
<sequence>MSPAQPSAGSTVPGNRWDLAPRRSGPPPTVTVVVTHYEQPRELARTLHAIARQTHPADRLEVVVADDGSAVAPAVPAGVRLVRQADRGFRAAAARNLGAAAGTGEVLAFLDADTTPEPGYVAAVSRLPHLLPEALVVGRRRHADLSAVPLDAPVEEAGPAHELPSPAWLADGHARTRDLLDADDTSYRYVLSAVAACSRWLHETIGGFDPTFTTYGGEDWEWAARAWRHGALLAHEPAAVAWHDGPDFAGRSTAADRERALAETLAIARRVAAPGAAPRGLLLGPADPVVTVADDLDPTGLLVALDSLLAALPAARVHVDGATADLLAGDPRVRADPVEPVATDAAWHLHLHAPARGPVDAWRGLVDRLAGPDAPARLLLTGPAGDPLVTARALRGVRRQERWGRTDLFPDLTEPAAGTGLAPVPPTTSLEAHLGGWG</sequence>
<comment type="caution">
    <text evidence="8">The sequence shown here is derived from an EMBL/GenBank/DDBJ whole genome shotgun (WGS) entry which is preliminary data.</text>
</comment>
<dbReference type="EMBL" id="JAUHJR010000002">
    <property type="protein sequence ID" value="MDN4160817.1"/>
    <property type="molecule type" value="Genomic_DNA"/>
</dbReference>
<feature type="domain" description="Glycosyltransferase 2-like" evidence="6">
    <location>
        <begin position="31"/>
        <end position="141"/>
    </location>
</feature>
<feature type="compositionally biased region" description="Polar residues" evidence="5">
    <location>
        <begin position="1"/>
        <end position="13"/>
    </location>
</feature>
<proteinExistence type="inferred from homology"/>
<comment type="similarity">
    <text evidence="2">Belongs to the glycosyltransferase 2 family.</text>
</comment>
<dbReference type="Proteomes" id="UP001168537">
    <property type="component" value="Unassembled WGS sequence"/>
</dbReference>
<evidence type="ECO:0000313" key="9">
    <source>
        <dbReference type="Proteomes" id="UP001168537"/>
    </source>
</evidence>
<reference evidence="8" key="1">
    <citation type="submission" date="2023-06" db="EMBL/GenBank/DDBJ databases">
        <title>Draft genome sequence of Nocardioides sp. SOB72.</title>
        <authorList>
            <person name="Zhang G."/>
        </authorList>
    </citation>
    <scope>NUCLEOTIDE SEQUENCE</scope>
    <source>
        <strain evidence="8">SOB72</strain>
    </source>
</reference>
<dbReference type="Pfam" id="PF00535">
    <property type="entry name" value="Glycos_transf_2"/>
    <property type="match status" value="1"/>
</dbReference>
<gene>
    <name evidence="8" type="ORF">QWY29_05575</name>
</gene>
<accession>A0ABT8ERR7</accession>
<keyword evidence="4 8" id="KW-0808">Transferase</keyword>
<dbReference type="PANTHER" id="PTHR43179:SF12">
    <property type="entry name" value="GALACTOFURANOSYLTRANSFERASE GLFT2"/>
    <property type="match status" value="1"/>
</dbReference>
<dbReference type="GO" id="GO:0016757">
    <property type="term" value="F:glycosyltransferase activity"/>
    <property type="evidence" value="ECO:0007669"/>
    <property type="project" value="UniProtKB-KW"/>
</dbReference>
<protein>
    <submittedName>
        <fullName evidence="8">Glycosyltransferase</fullName>
        <ecNumber evidence="8">2.4.-.-</ecNumber>
    </submittedName>
</protein>
<comment type="pathway">
    <text evidence="1">Cell wall biogenesis; cell wall polysaccharide biosynthesis.</text>
</comment>
<dbReference type="Gene3D" id="3.90.550.10">
    <property type="entry name" value="Spore Coat Polysaccharide Biosynthesis Protein SpsA, Chain A"/>
    <property type="match status" value="1"/>
</dbReference>
<dbReference type="PANTHER" id="PTHR43179">
    <property type="entry name" value="RHAMNOSYLTRANSFERASE WBBL"/>
    <property type="match status" value="1"/>
</dbReference>
<evidence type="ECO:0000256" key="3">
    <source>
        <dbReference type="ARBA" id="ARBA00022676"/>
    </source>
</evidence>
<dbReference type="InterPro" id="IPR029044">
    <property type="entry name" value="Nucleotide-diphossugar_trans"/>
</dbReference>
<evidence type="ECO:0000256" key="5">
    <source>
        <dbReference type="SAM" id="MobiDB-lite"/>
    </source>
</evidence>
<dbReference type="InterPro" id="IPR027791">
    <property type="entry name" value="Galactosyl_T_C"/>
</dbReference>
<organism evidence="8 9">
    <name type="scientific">Nocardioides abyssi</name>
    <dbReference type="NCBI Taxonomy" id="3058370"/>
    <lineage>
        <taxon>Bacteria</taxon>
        <taxon>Bacillati</taxon>
        <taxon>Actinomycetota</taxon>
        <taxon>Actinomycetes</taxon>
        <taxon>Propionibacteriales</taxon>
        <taxon>Nocardioidaceae</taxon>
        <taxon>Nocardioides</taxon>
    </lineage>
</organism>
<evidence type="ECO:0000259" key="6">
    <source>
        <dbReference type="Pfam" id="PF00535"/>
    </source>
</evidence>
<dbReference type="RefSeq" id="WP_300959705.1">
    <property type="nucleotide sequence ID" value="NZ_JAUHJR010000002.1"/>
</dbReference>
<feature type="domain" description="Galactosyltransferase C-terminal" evidence="7">
    <location>
        <begin position="187"/>
        <end position="230"/>
    </location>
</feature>
<keyword evidence="9" id="KW-1185">Reference proteome</keyword>